<sequence>MGEDKKEEVCCCCEKHKERSDNEYRDLMNRLKRIEGQVRGIQGMLEKNAYCIDILVQVSAINAALNSFNKKLLANHIETCVAENIREGNDDVIQELVNVLPKLMK</sequence>
<dbReference type="CDD" id="cd10156">
    <property type="entry name" value="FpFrmR-Cterm-like_DUF156"/>
    <property type="match status" value="1"/>
</dbReference>
<dbReference type="Pfam" id="PF02583">
    <property type="entry name" value="Trns_repr_metal"/>
    <property type="match status" value="1"/>
</dbReference>
<name>A0ABR7N940_9FIRM</name>
<dbReference type="PANTHER" id="PTHR33677:SF3">
    <property type="entry name" value="COPPER-SENSING TRANSCRIPTIONAL REPRESSOR RICR"/>
    <property type="match status" value="1"/>
</dbReference>
<reference evidence="1 2" key="1">
    <citation type="submission" date="2020-08" db="EMBL/GenBank/DDBJ databases">
        <title>Genome public.</title>
        <authorList>
            <person name="Liu C."/>
            <person name="Sun Q."/>
        </authorList>
    </citation>
    <scope>NUCLEOTIDE SEQUENCE [LARGE SCALE GENOMIC DNA]</scope>
    <source>
        <strain evidence="1 2">NSJ-46</strain>
    </source>
</reference>
<dbReference type="RefSeq" id="WP_249307929.1">
    <property type="nucleotide sequence ID" value="NZ_JACRSZ010000006.1"/>
</dbReference>
<accession>A0ABR7N940</accession>
<dbReference type="InterPro" id="IPR038390">
    <property type="entry name" value="Metal_Tscrpt_repr_sf"/>
</dbReference>
<evidence type="ECO:0000313" key="2">
    <source>
        <dbReference type="Proteomes" id="UP000657421"/>
    </source>
</evidence>
<organism evidence="1 2">
    <name type="scientific">Jingyaoa shaoxingensis</name>
    <dbReference type="NCBI Taxonomy" id="2763671"/>
    <lineage>
        <taxon>Bacteria</taxon>
        <taxon>Bacillati</taxon>
        <taxon>Bacillota</taxon>
        <taxon>Clostridia</taxon>
        <taxon>Lachnospirales</taxon>
        <taxon>Lachnospiraceae</taxon>
        <taxon>Jingyaoa</taxon>
    </lineage>
</organism>
<dbReference type="Gene3D" id="1.20.58.1000">
    <property type="entry name" value="Metal-sensitive repressor, helix protomer"/>
    <property type="match status" value="1"/>
</dbReference>
<keyword evidence="2" id="KW-1185">Reference proteome</keyword>
<comment type="caution">
    <text evidence="1">The sequence shown here is derived from an EMBL/GenBank/DDBJ whole genome shotgun (WGS) entry which is preliminary data.</text>
</comment>
<dbReference type="InterPro" id="IPR003735">
    <property type="entry name" value="Metal_Tscrpt_repr"/>
</dbReference>
<gene>
    <name evidence="1" type="ORF">H8716_07375</name>
</gene>
<evidence type="ECO:0000313" key="1">
    <source>
        <dbReference type="EMBL" id="MBC8572901.1"/>
    </source>
</evidence>
<dbReference type="Proteomes" id="UP000657421">
    <property type="component" value="Unassembled WGS sequence"/>
</dbReference>
<proteinExistence type="predicted"/>
<dbReference type="PANTHER" id="PTHR33677">
    <property type="entry name" value="TRANSCRIPTIONAL REPRESSOR FRMR-RELATED"/>
    <property type="match status" value="1"/>
</dbReference>
<protein>
    <submittedName>
        <fullName evidence="1">Metal-sensing transcriptional repressor</fullName>
    </submittedName>
</protein>
<dbReference type="EMBL" id="JACRSZ010000006">
    <property type="protein sequence ID" value="MBC8572901.1"/>
    <property type="molecule type" value="Genomic_DNA"/>
</dbReference>